<feature type="transmembrane region" description="Helical" evidence="2">
    <location>
        <begin position="156"/>
        <end position="178"/>
    </location>
</feature>
<protein>
    <submittedName>
        <fullName evidence="3">Uncharacterized protein</fullName>
    </submittedName>
</protein>
<feature type="compositionally biased region" description="Acidic residues" evidence="1">
    <location>
        <begin position="357"/>
        <end position="379"/>
    </location>
</feature>
<dbReference type="EMBL" id="ML732351">
    <property type="protein sequence ID" value="KAB8069215.1"/>
    <property type="molecule type" value="Genomic_DNA"/>
</dbReference>
<dbReference type="AlphaFoldDB" id="A0A5N5WN40"/>
<keyword evidence="4" id="KW-1185">Reference proteome</keyword>
<feature type="transmembrane region" description="Helical" evidence="2">
    <location>
        <begin position="76"/>
        <end position="96"/>
    </location>
</feature>
<evidence type="ECO:0000256" key="1">
    <source>
        <dbReference type="SAM" id="MobiDB-lite"/>
    </source>
</evidence>
<evidence type="ECO:0000313" key="4">
    <source>
        <dbReference type="Proteomes" id="UP000326565"/>
    </source>
</evidence>
<accession>A0A5N5WN40</accession>
<dbReference type="Proteomes" id="UP000326565">
    <property type="component" value="Unassembled WGS sequence"/>
</dbReference>
<gene>
    <name evidence="3" type="ORF">BDV29DRAFT_57358</name>
</gene>
<evidence type="ECO:0000313" key="3">
    <source>
        <dbReference type="EMBL" id="KAB8069215.1"/>
    </source>
</evidence>
<reference evidence="3 4" key="1">
    <citation type="submission" date="2019-04" db="EMBL/GenBank/DDBJ databases">
        <title>Friends and foes A comparative genomics study of 23 Aspergillus species from section Flavi.</title>
        <authorList>
            <consortium name="DOE Joint Genome Institute"/>
            <person name="Kjaerbolling I."/>
            <person name="Vesth T."/>
            <person name="Frisvad J.C."/>
            <person name="Nybo J.L."/>
            <person name="Theobald S."/>
            <person name="Kildgaard S."/>
            <person name="Isbrandt T."/>
            <person name="Kuo A."/>
            <person name="Sato A."/>
            <person name="Lyhne E.K."/>
            <person name="Kogle M.E."/>
            <person name="Wiebenga A."/>
            <person name="Kun R.S."/>
            <person name="Lubbers R.J."/>
            <person name="Makela M.R."/>
            <person name="Barry K."/>
            <person name="Chovatia M."/>
            <person name="Clum A."/>
            <person name="Daum C."/>
            <person name="Haridas S."/>
            <person name="He G."/>
            <person name="LaButti K."/>
            <person name="Lipzen A."/>
            <person name="Mondo S."/>
            <person name="Riley R."/>
            <person name="Salamov A."/>
            <person name="Simmons B.A."/>
            <person name="Magnuson J.K."/>
            <person name="Henrissat B."/>
            <person name="Mortensen U.H."/>
            <person name="Larsen T.O."/>
            <person name="Devries R.P."/>
            <person name="Grigoriev I.V."/>
            <person name="Machida M."/>
            <person name="Baker S.E."/>
            <person name="Andersen M.R."/>
        </authorList>
    </citation>
    <scope>NUCLEOTIDE SEQUENCE [LARGE SCALE GENOMIC DNA]</scope>
    <source>
        <strain evidence="3 4">CBS 151.66</strain>
    </source>
</reference>
<evidence type="ECO:0000256" key="2">
    <source>
        <dbReference type="SAM" id="Phobius"/>
    </source>
</evidence>
<organism evidence="3 4">
    <name type="scientific">Aspergillus leporis</name>
    <dbReference type="NCBI Taxonomy" id="41062"/>
    <lineage>
        <taxon>Eukaryota</taxon>
        <taxon>Fungi</taxon>
        <taxon>Dikarya</taxon>
        <taxon>Ascomycota</taxon>
        <taxon>Pezizomycotina</taxon>
        <taxon>Eurotiomycetes</taxon>
        <taxon>Eurotiomycetidae</taxon>
        <taxon>Eurotiales</taxon>
        <taxon>Aspergillaceae</taxon>
        <taxon>Aspergillus</taxon>
        <taxon>Aspergillus subgen. Circumdati</taxon>
    </lineage>
</organism>
<name>A0A5N5WN40_9EURO</name>
<keyword evidence="2" id="KW-1133">Transmembrane helix</keyword>
<sequence>MIKTIVADVREKSAYGKDFTALIIQNIEDTLKKENKYSVQDLVNGVNTEWGPEVQQWYENIVKSTQEASEFLKPEAIMFAFVAAGAFSVGLVAYAADVFVYGTGVCQCKLVTQAILEFSSGKFSSGWRLLKASRNLSRLSRFKPPVGFKILKFLKWGGGVLTAISFLVEFGLGIYAAFAGAENRAALQAAIKDLCSRRFAIKCIQSLHDIYRDSLQGMYTHVVATRSYQRRLRDNEITQEFYDQRMKIRVKNTVGRIKKISEGKLKFAEVWDNLAKLDDDDDAYRADDVKEKDMRASLDSGIVALLDKEAQNKLEDKVHKNSVSFDPAACLPDSSDVEIFAAGLSKQEAEGVGTTEEIQEPGDDDSSDLSDESDDETAQ</sequence>
<keyword evidence="2" id="KW-0472">Membrane</keyword>
<dbReference type="OrthoDB" id="5464631at2759"/>
<keyword evidence="2" id="KW-0812">Transmembrane</keyword>
<proteinExistence type="predicted"/>
<feature type="region of interest" description="Disordered" evidence="1">
    <location>
        <begin position="344"/>
        <end position="379"/>
    </location>
</feature>